<protein>
    <recommendedName>
        <fullName evidence="4">Adhesin domain-containing protein</fullName>
    </recommendedName>
</protein>
<reference evidence="2 3" key="1">
    <citation type="submission" date="2018-10" db="EMBL/GenBank/DDBJ databases">
        <title>Genomic Encyclopedia of Archaeal and Bacterial Type Strains, Phase II (KMG-II): from individual species to whole genera.</title>
        <authorList>
            <person name="Goeker M."/>
        </authorList>
    </citation>
    <scope>NUCLEOTIDE SEQUENCE [LARGE SCALE GENOMIC DNA]</scope>
    <source>
        <strain evidence="2 3">DSM 19839</strain>
    </source>
</reference>
<feature type="chain" id="PRO_5019867351" description="Adhesin domain-containing protein" evidence="1">
    <location>
        <begin position="23"/>
        <end position="466"/>
    </location>
</feature>
<keyword evidence="3" id="KW-1185">Reference proteome</keyword>
<gene>
    <name evidence="2" type="ORF">BC962_2777</name>
</gene>
<dbReference type="OrthoDB" id="1420424at2"/>
<feature type="signal peptide" evidence="1">
    <location>
        <begin position="1"/>
        <end position="22"/>
    </location>
</feature>
<dbReference type="AlphaFoldDB" id="A0A495P7B4"/>
<sequence length="466" mass="52470">MKTIKSNYILLFCLLFSAGIFAQTKKLEKTYKTNQDVSVVIDAKYTNIIIENWDKNEVAIEAFLETGNLKGEDAKKALESWKLETSGSSDKIEITSGGGTGMNLNIDMDLSSLSDSMGDLQNILGPMMTDMIAPMLENISKNPLPPEFHEKIGNMDFDYDAYKKDGDKYMEKWEKKMEKNFGKDFEKSMEEWGKQFEKNSEVWEKDFEKKMEAWGEDFEKNFGKDMEKWGEDFGKKMENWGENFGKEMEGKQKFKGEAKGASKASSQGKRIIKIRMPRNAKLDLDVRYGELKLGEKTTNLKANLSHSKLTANVIEGEKTKVEVSYSPINVNVWNYGVLKTNYVENCEIGKAKSIKLISNSSDVTINEITETGILSGTFGELSVGKLGTGFKNLDITLENSDLRLSLPSAALNFNYNGTQSNIEYPKAASIKSTKSYDNEILNGYYRSKDGNGSVNINASFSDVYIK</sequence>
<keyword evidence="1" id="KW-0732">Signal</keyword>
<dbReference type="EMBL" id="RBLG01000004">
    <property type="protein sequence ID" value="RKS45102.1"/>
    <property type="molecule type" value="Genomic_DNA"/>
</dbReference>
<name>A0A495P7B4_9FLAO</name>
<dbReference type="Proteomes" id="UP000276282">
    <property type="component" value="Unassembled WGS sequence"/>
</dbReference>
<evidence type="ECO:0000313" key="3">
    <source>
        <dbReference type="Proteomes" id="UP000276282"/>
    </source>
</evidence>
<comment type="caution">
    <text evidence="2">The sequence shown here is derived from an EMBL/GenBank/DDBJ whole genome shotgun (WGS) entry which is preliminary data.</text>
</comment>
<accession>A0A495P7B4</accession>
<dbReference type="RefSeq" id="WP_121346566.1">
    <property type="nucleotide sequence ID" value="NZ_RBLG01000004.1"/>
</dbReference>
<proteinExistence type="predicted"/>
<evidence type="ECO:0008006" key="4">
    <source>
        <dbReference type="Google" id="ProtNLM"/>
    </source>
</evidence>
<evidence type="ECO:0000256" key="1">
    <source>
        <dbReference type="SAM" id="SignalP"/>
    </source>
</evidence>
<organism evidence="2 3">
    <name type="scientific">Gillisia mitskevichiae</name>
    <dbReference type="NCBI Taxonomy" id="270921"/>
    <lineage>
        <taxon>Bacteria</taxon>
        <taxon>Pseudomonadati</taxon>
        <taxon>Bacteroidota</taxon>
        <taxon>Flavobacteriia</taxon>
        <taxon>Flavobacteriales</taxon>
        <taxon>Flavobacteriaceae</taxon>
        <taxon>Gillisia</taxon>
    </lineage>
</organism>
<evidence type="ECO:0000313" key="2">
    <source>
        <dbReference type="EMBL" id="RKS45102.1"/>
    </source>
</evidence>